<dbReference type="InterPro" id="IPR011711">
    <property type="entry name" value="GntR_C"/>
</dbReference>
<evidence type="ECO:0000259" key="5">
    <source>
        <dbReference type="PROSITE" id="PS50949"/>
    </source>
</evidence>
<dbReference type="PANTHER" id="PTHR43537">
    <property type="entry name" value="TRANSCRIPTIONAL REGULATOR, GNTR FAMILY"/>
    <property type="match status" value="1"/>
</dbReference>
<comment type="caution">
    <text evidence="6">The sequence shown here is derived from an EMBL/GenBank/DDBJ whole genome shotgun (WGS) entry which is preliminary data.</text>
</comment>
<dbReference type="Gene3D" id="1.10.10.10">
    <property type="entry name" value="Winged helix-like DNA-binding domain superfamily/Winged helix DNA-binding domain"/>
    <property type="match status" value="1"/>
</dbReference>
<dbReference type="InterPro" id="IPR008920">
    <property type="entry name" value="TF_FadR/GntR_C"/>
</dbReference>
<protein>
    <submittedName>
        <fullName evidence="6">FadR/GntR family transcriptional regulator</fullName>
    </submittedName>
</protein>
<dbReference type="RefSeq" id="WP_262874431.1">
    <property type="nucleotide sequence ID" value="NZ_BAABKW010000004.1"/>
</dbReference>
<accession>A0ABW2HEK4</accession>
<dbReference type="PANTHER" id="PTHR43537:SF47">
    <property type="entry name" value="REGULATORY PROTEIN GNTR HTH"/>
    <property type="match status" value="1"/>
</dbReference>
<dbReference type="CDD" id="cd07377">
    <property type="entry name" value="WHTH_GntR"/>
    <property type="match status" value="1"/>
</dbReference>
<keyword evidence="7" id="KW-1185">Reference proteome</keyword>
<feature type="compositionally biased region" description="Low complexity" evidence="4">
    <location>
        <begin position="233"/>
        <end position="249"/>
    </location>
</feature>
<dbReference type="InterPro" id="IPR036390">
    <property type="entry name" value="WH_DNA-bd_sf"/>
</dbReference>
<evidence type="ECO:0000256" key="2">
    <source>
        <dbReference type="ARBA" id="ARBA00023125"/>
    </source>
</evidence>
<feature type="region of interest" description="Disordered" evidence="4">
    <location>
        <begin position="225"/>
        <end position="249"/>
    </location>
</feature>
<dbReference type="SMART" id="SM00895">
    <property type="entry name" value="FCD"/>
    <property type="match status" value="1"/>
</dbReference>
<sequence>MAHETGGVGSARALETLAFLRRKITSGEWPINRRIPTEQELMELLGVGKTTVREAVRSLASLGMLEPLPGRGTFVRSRTPVSSLITDYISDFELADLLVFRRALEVEAAQQAARLRTEEQLASLREAHGADSPRDVDYPASGRGRGTGPFHATVFDASGSALLTALYAGVMASLRRAIDRGQLVYAGEAQVRLGDHGEVLAAIEAHDVERAAKAMALHVDRDFRLVSPEAQNEAQPETSTETQPESTPA</sequence>
<evidence type="ECO:0000256" key="3">
    <source>
        <dbReference type="ARBA" id="ARBA00023163"/>
    </source>
</evidence>
<evidence type="ECO:0000313" key="6">
    <source>
        <dbReference type="EMBL" id="MFC7269516.1"/>
    </source>
</evidence>
<dbReference type="InterPro" id="IPR036388">
    <property type="entry name" value="WH-like_DNA-bd_sf"/>
</dbReference>
<gene>
    <name evidence="6" type="ORF">ACFQRL_11140</name>
</gene>
<keyword evidence="1" id="KW-0805">Transcription regulation</keyword>
<evidence type="ECO:0000256" key="1">
    <source>
        <dbReference type="ARBA" id="ARBA00023015"/>
    </source>
</evidence>
<dbReference type="Pfam" id="PF07729">
    <property type="entry name" value="FCD"/>
    <property type="match status" value="1"/>
</dbReference>
<dbReference type="InterPro" id="IPR000524">
    <property type="entry name" value="Tscrpt_reg_HTH_GntR"/>
</dbReference>
<dbReference type="EMBL" id="JBHTBE010000002">
    <property type="protein sequence ID" value="MFC7269516.1"/>
    <property type="molecule type" value="Genomic_DNA"/>
</dbReference>
<dbReference type="SMART" id="SM00345">
    <property type="entry name" value="HTH_GNTR"/>
    <property type="match status" value="1"/>
</dbReference>
<dbReference type="SUPFAM" id="SSF48008">
    <property type="entry name" value="GntR ligand-binding domain-like"/>
    <property type="match status" value="1"/>
</dbReference>
<feature type="domain" description="HTH gntR-type" evidence="5">
    <location>
        <begin position="10"/>
        <end position="78"/>
    </location>
</feature>
<evidence type="ECO:0000256" key="4">
    <source>
        <dbReference type="SAM" id="MobiDB-lite"/>
    </source>
</evidence>
<keyword evidence="3" id="KW-0804">Transcription</keyword>
<proteinExistence type="predicted"/>
<dbReference type="PRINTS" id="PR00035">
    <property type="entry name" value="HTHGNTR"/>
</dbReference>
<keyword evidence="2" id="KW-0238">DNA-binding</keyword>
<dbReference type="Proteomes" id="UP001596507">
    <property type="component" value="Unassembled WGS sequence"/>
</dbReference>
<dbReference type="PROSITE" id="PS50949">
    <property type="entry name" value="HTH_GNTR"/>
    <property type="match status" value="1"/>
</dbReference>
<dbReference type="Pfam" id="PF00392">
    <property type="entry name" value="GntR"/>
    <property type="match status" value="1"/>
</dbReference>
<organism evidence="6 7">
    <name type="scientific">Microbacterium fluvii</name>
    <dbReference type="NCBI Taxonomy" id="415215"/>
    <lineage>
        <taxon>Bacteria</taxon>
        <taxon>Bacillati</taxon>
        <taxon>Actinomycetota</taxon>
        <taxon>Actinomycetes</taxon>
        <taxon>Micrococcales</taxon>
        <taxon>Microbacteriaceae</taxon>
        <taxon>Microbacterium</taxon>
    </lineage>
</organism>
<dbReference type="SUPFAM" id="SSF46785">
    <property type="entry name" value="Winged helix' DNA-binding domain"/>
    <property type="match status" value="1"/>
</dbReference>
<name>A0ABW2HEK4_9MICO</name>
<evidence type="ECO:0000313" key="7">
    <source>
        <dbReference type="Proteomes" id="UP001596507"/>
    </source>
</evidence>
<dbReference type="Gene3D" id="1.20.120.530">
    <property type="entry name" value="GntR ligand-binding domain-like"/>
    <property type="match status" value="1"/>
</dbReference>
<reference evidence="7" key="1">
    <citation type="journal article" date="2019" name="Int. J. Syst. Evol. Microbiol.">
        <title>The Global Catalogue of Microorganisms (GCM) 10K type strain sequencing project: providing services to taxonomists for standard genome sequencing and annotation.</title>
        <authorList>
            <consortium name="The Broad Institute Genomics Platform"/>
            <consortium name="The Broad Institute Genome Sequencing Center for Infectious Disease"/>
            <person name="Wu L."/>
            <person name="Ma J."/>
        </authorList>
    </citation>
    <scope>NUCLEOTIDE SEQUENCE [LARGE SCALE GENOMIC DNA]</scope>
    <source>
        <strain evidence="7">CGMCC 1.15772</strain>
    </source>
</reference>